<evidence type="ECO:0000313" key="1">
    <source>
        <dbReference type="EMBL" id="QXI51361.1"/>
    </source>
</evidence>
<protein>
    <submittedName>
        <fullName evidence="1">Uncharacterized protein</fullName>
    </submittedName>
</protein>
<accession>A0ABX8Q7V9</accession>
<proteinExistence type="predicted"/>
<sequence length="180" mass="19568">MSAVLGSAGAAGDQSRAAGSLHVIQIHGNAVDGMGAAAFGNWEVALAIRGISPSSRYQLFLNILIFCAISDGPKYTNPRSASSNSPIGFNTKPFEWLMLQIKFISSVILPAHPGFKKVEISQFLGRPTIYEARSLNMADSVDVREDIGQMYRPKKLNTFPSFNKVILMILAMKNLDPSCF</sequence>
<dbReference type="Proteomes" id="UP000824066">
    <property type="component" value="Chromosome"/>
</dbReference>
<evidence type="ECO:0000313" key="2">
    <source>
        <dbReference type="Proteomes" id="UP000824066"/>
    </source>
</evidence>
<reference evidence="1 2" key="1">
    <citation type="journal article" date="2021" name="Microorganisms">
        <title>The Ever-Expanding Pseudomonas Genus: Description of 43 New Species and Partition of the Pseudomonas putida Group.</title>
        <authorList>
            <person name="Girard L."/>
            <person name="Lood C."/>
            <person name="Hofte M."/>
            <person name="Vandamme P."/>
            <person name="Rokni-Zadeh H."/>
            <person name="van Noort V."/>
            <person name="Lavigne R."/>
            <person name="De Mot R."/>
        </authorList>
    </citation>
    <scope>NUCLEOTIDE SEQUENCE [LARGE SCALE GENOMIC DNA]</scope>
    <source>
        <strain evidence="1 2">SWRI17</strain>
    </source>
</reference>
<gene>
    <name evidence="1" type="ORF">KSS97_17630</name>
</gene>
<name>A0ABX8Q7V9_PSECO</name>
<keyword evidence="2" id="KW-1185">Reference proteome</keyword>
<dbReference type="EMBL" id="CP077080">
    <property type="protein sequence ID" value="QXI51361.1"/>
    <property type="molecule type" value="Genomic_DNA"/>
</dbReference>
<organism evidence="1 2">
    <name type="scientific">Pseudomonas canavaninivorans</name>
    <dbReference type="NCBI Taxonomy" id="2842348"/>
    <lineage>
        <taxon>Bacteria</taxon>
        <taxon>Pseudomonadati</taxon>
        <taxon>Pseudomonadota</taxon>
        <taxon>Gammaproteobacteria</taxon>
        <taxon>Pseudomonadales</taxon>
        <taxon>Pseudomonadaceae</taxon>
        <taxon>Pseudomonas</taxon>
    </lineage>
</organism>